<dbReference type="Proteomes" id="UP000267606">
    <property type="component" value="Unassembled WGS sequence"/>
</dbReference>
<proteinExistence type="predicted"/>
<reference evidence="2 3" key="2">
    <citation type="submission" date="2018-11" db="EMBL/GenBank/DDBJ databases">
        <authorList>
            <consortium name="Pathogen Informatics"/>
        </authorList>
    </citation>
    <scope>NUCLEOTIDE SEQUENCE [LARGE SCALE GENOMIC DNA]</scope>
</reference>
<dbReference type="STRING" id="387005.A0A183HRV7"/>
<gene>
    <name evidence="2" type="ORF">OFLC_LOCUS10217</name>
</gene>
<sequence>MFKITSPTASGPEGVGREELLPSRRQGSFDSGKGGSPPPPHIDVLDLEVKDVFGVQETRSLRVILDELQSKTTSDDVKAKNLASLNRAILQYKDYTQRFLLRHDLMCKQAIKNFKIA</sequence>
<reference evidence="4" key="1">
    <citation type="submission" date="2016-06" db="UniProtKB">
        <authorList>
            <consortium name="WormBaseParasite"/>
        </authorList>
    </citation>
    <scope>IDENTIFICATION</scope>
</reference>
<accession>A0A183HRV7</accession>
<name>A0A183HRV7_9BILA</name>
<dbReference type="WBParaSite" id="OFLC_0001021801-mRNA-1">
    <property type="protein sequence ID" value="OFLC_0001021801-mRNA-1"/>
    <property type="gene ID" value="OFLC_0001021801"/>
</dbReference>
<feature type="region of interest" description="Disordered" evidence="1">
    <location>
        <begin position="1"/>
        <end position="41"/>
    </location>
</feature>
<protein>
    <submittedName>
        <fullName evidence="4">SPX domain-containing protein</fullName>
    </submittedName>
</protein>
<organism evidence="4">
    <name type="scientific">Onchocerca flexuosa</name>
    <dbReference type="NCBI Taxonomy" id="387005"/>
    <lineage>
        <taxon>Eukaryota</taxon>
        <taxon>Metazoa</taxon>
        <taxon>Ecdysozoa</taxon>
        <taxon>Nematoda</taxon>
        <taxon>Chromadorea</taxon>
        <taxon>Rhabditida</taxon>
        <taxon>Spirurina</taxon>
        <taxon>Spiruromorpha</taxon>
        <taxon>Filarioidea</taxon>
        <taxon>Onchocercidae</taxon>
        <taxon>Onchocerca</taxon>
    </lineage>
</organism>
<keyword evidence="3" id="KW-1185">Reference proteome</keyword>
<evidence type="ECO:0000313" key="4">
    <source>
        <dbReference type="WBParaSite" id="OFLC_0001021801-mRNA-1"/>
    </source>
</evidence>
<evidence type="ECO:0000256" key="1">
    <source>
        <dbReference type="SAM" id="MobiDB-lite"/>
    </source>
</evidence>
<evidence type="ECO:0000313" key="3">
    <source>
        <dbReference type="Proteomes" id="UP000267606"/>
    </source>
</evidence>
<dbReference type="AlphaFoldDB" id="A0A183HRV7"/>
<dbReference type="EMBL" id="UZAJ01013369">
    <property type="protein sequence ID" value="VDO66727.1"/>
    <property type="molecule type" value="Genomic_DNA"/>
</dbReference>
<evidence type="ECO:0000313" key="2">
    <source>
        <dbReference type="EMBL" id="VDO66727.1"/>
    </source>
</evidence>